<protein>
    <submittedName>
        <fullName evidence="1">Uncharacterized protein</fullName>
    </submittedName>
</protein>
<dbReference type="EMBL" id="KV426234">
    <property type="protein sequence ID" value="KZV84225.1"/>
    <property type="molecule type" value="Genomic_DNA"/>
</dbReference>
<evidence type="ECO:0000313" key="2">
    <source>
        <dbReference type="Proteomes" id="UP000077266"/>
    </source>
</evidence>
<accession>A0A165DCC7</accession>
<reference evidence="1 2" key="1">
    <citation type="journal article" date="2016" name="Mol. Biol. Evol.">
        <title>Comparative Genomics of Early-Diverging Mushroom-Forming Fungi Provides Insights into the Origins of Lignocellulose Decay Capabilities.</title>
        <authorList>
            <person name="Nagy L.G."/>
            <person name="Riley R."/>
            <person name="Tritt A."/>
            <person name="Adam C."/>
            <person name="Daum C."/>
            <person name="Floudas D."/>
            <person name="Sun H."/>
            <person name="Yadav J.S."/>
            <person name="Pangilinan J."/>
            <person name="Larsson K.H."/>
            <person name="Matsuura K."/>
            <person name="Barry K."/>
            <person name="Labutti K."/>
            <person name="Kuo R."/>
            <person name="Ohm R.A."/>
            <person name="Bhattacharya S.S."/>
            <person name="Shirouzu T."/>
            <person name="Yoshinaga Y."/>
            <person name="Martin F.M."/>
            <person name="Grigoriev I.V."/>
            <person name="Hibbett D.S."/>
        </authorList>
    </citation>
    <scope>NUCLEOTIDE SEQUENCE [LARGE SCALE GENOMIC DNA]</scope>
    <source>
        <strain evidence="1 2">HHB12029</strain>
    </source>
</reference>
<dbReference type="InParanoid" id="A0A165DCC7"/>
<sequence>MWLSTLPTLTSLGGDVGVTAALRHIAFTVSNFEFAMAPGAPLPQYKRSAITEPDTPSWLHGFKVPISRAKVRSCRDRACTCHASSNTILAAAYRASFASGARAERCSAFKDWSQLPLQENALFLHTEVWPLFVESTLLGKQWSTA</sequence>
<dbReference type="Proteomes" id="UP000077266">
    <property type="component" value="Unassembled WGS sequence"/>
</dbReference>
<proteinExistence type="predicted"/>
<evidence type="ECO:0000313" key="1">
    <source>
        <dbReference type="EMBL" id="KZV84225.1"/>
    </source>
</evidence>
<name>A0A165DCC7_EXIGL</name>
<gene>
    <name evidence="1" type="ORF">EXIGLDRAFT_295625</name>
</gene>
<dbReference type="AlphaFoldDB" id="A0A165DCC7"/>
<organism evidence="1 2">
    <name type="scientific">Exidia glandulosa HHB12029</name>
    <dbReference type="NCBI Taxonomy" id="1314781"/>
    <lineage>
        <taxon>Eukaryota</taxon>
        <taxon>Fungi</taxon>
        <taxon>Dikarya</taxon>
        <taxon>Basidiomycota</taxon>
        <taxon>Agaricomycotina</taxon>
        <taxon>Agaricomycetes</taxon>
        <taxon>Auriculariales</taxon>
        <taxon>Exidiaceae</taxon>
        <taxon>Exidia</taxon>
    </lineage>
</organism>
<keyword evidence="2" id="KW-1185">Reference proteome</keyword>